<dbReference type="SUPFAM" id="SSF47781">
    <property type="entry name" value="RuvA domain 2-like"/>
    <property type="match status" value="1"/>
</dbReference>
<dbReference type="Pfam" id="PF02151">
    <property type="entry name" value="UVR"/>
    <property type="match status" value="1"/>
</dbReference>
<dbReference type="Pfam" id="PF22920">
    <property type="entry name" value="UvrC_RNaseH"/>
    <property type="match status" value="1"/>
</dbReference>
<sequence length="609" mass="68337">MKIPMFDAKAFLATVPQQPGVYRMFNSAGNVIYVGKAKDLKKRLSSYFRAQVDSIKTKALVSQINSVEFILTHSETEALILENNLIKQYLPKYNVLLRDDKSYPYILLSGHKHPRISSHRGPRKVVGQYFGPYPNAGAVWQSLKTLQKIFPIRQCEDGFYRARTRPCLQYQLKLCSAPCVGKISDDDYAEQVRLAALFLSGKNQQVLDDLVKKMANASENWQFEAAAVYRDQISALRRVQEQQHVSGDHEELDAIGFSLQGQTAVVHVLFIRDRKILGSKSFYPKVPVDTDAAEVLSAFVLQFYLSGHSDQHIPKEIVLPISLNDDDAVAEAISKIAEHKVRLTYAKRGEKAQYLSLAQKNADIALDSRQSLAQKMRLRYQSLQQLLALQEPIGRMECFDISHTMGQATIASCVVFDGEGPFKQEYRRYNVTGITGGDDYAAMRFALDKRYSKVTDTQKIPDIVFIDGGLGQLNIALEQFSQWPHAKKPLLIGVAKGEGRKAGLETLILWDSGRSLNLAEDTPALHLIQQIRDEAHRFAITGHRNKRGKALIKSPLENIEGIGEKRRQALLQYLGGLQGVMKASIIELSSVPGISKQQAEKIYQACQNK</sequence>
<dbReference type="Pfam" id="PF01541">
    <property type="entry name" value="GIY-YIG"/>
    <property type="match status" value="1"/>
</dbReference>
<dbReference type="SMART" id="SM00465">
    <property type="entry name" value="GIYc"/>
    <property type="match status" value="1"/>
</dbReference>
<feature type="domain" description="UvrC family homology region profile" evidence="10">
    <location>
        <begin position="255"/>
        <end position="480"/>
    </location>
</feature>
<dbReference type="Gene3D" id="3.30.420.340">
    <property type="entry name" value="UvrC, RNAse H endonuclease domain"/>
    <property type="match status" value="1"/>
</dbReference>
<dbReference type="Gene3D" id="4.10.860.10">
    <property type="entry name" value="UVR domain"/>
    <property type="match status" value="1"/>
</dbReference>
<reference evidence="12" key="1">
    <citation type="journal article" date="2019" name="Int. J. Syst. Evol. Microbiol.">
        <title>The Global Catalogue of Microorganisms (GCM) 10K type strain sequencing project: providing services to taxonomists for standard genome sequencing and annotation.</title>
        <authorList>
            <consortium name="The Broad Institute Genomics Platform"/>
            <consortium name="The Broad Institute Genome Sequencing Center for Infectious Disease"/>
            <person name="Wu L."/>
            <person name="Ma J."/>
        </authorList>
    </citation>
    <scope>NUCLEOTIDE SEQUENCE [LARGE SCALE GENOMIC DNA]</scope>
    <source>
        <strain evidence="12">KCTC 23723</strain>
    </source>
</reference>
<dbReference type="SUPFAM" id="SSF46600">
    <property type="entry name" value="C-terminal UvrC-binding domain of UvrB"/>
    <property type="match status" value="1"/>
</dbReference>
<dbReference type="SUPFAM" id="SSF82771">
    <property type="entry name" value="GIY-YIG endonuclease"/>
    <property type="match status" value="1"/>
</dbReference>
<dbReference type="InterPro" id="IPR047296">
    <property type="entry name" value="GIY-YIG_UvrC_Cho"/>
</dbReference>
<keyword evidence="3 7" id="KW-0228">DNA excision</keyword>
<dbReference type="HAMAP" id="MF_00203">
    <property type="entry name" value="UvrC"/>
    <property type="match status" value="1"/>
</dbReference>
<dbReference type="Proteomes" id="UP000634667">
    <property type="component" value="Unassembled WGS sequence"/>
</dbReference>
<evidence type="ECO:0000256" key="2">
    <source>
        <dbReference type="ARBA" id="ARBA00022763"/>
    </source>
</evidence>
<evidence type="ECO:0000313" key="12">
    <source>
        <dbReference type="Proteomes" id="UP000634667"/>
    </source>
</evidence>
<keyword evidence="1 7" id="KW-0963">Cytoplasm</keyword>
<keyword evidence="4 7" id="KW-0267">Excision nuclease</keyword>
<evidence type="ECO:0000256" key="4">
    <source>
        <dbReference type="ARBA" id="ARBA00022881"/>
    </source>
</evidence>
<dbReference type="InterPro" id="IPR004791">
    <property type="entry name" value="UvrC"/>
</dbReference>
<dbReference type="EMBL" id="BMYR01000010">
    <property type="protein sequence ID" value="GGW67271.1"/>
    <property type="molecule type" value="Genomic_DNA"/>
</dbReference>
<dbReference type="InterPro" id="IPR001162">
    <property type="entry name" value="UvrC_RNase_H_dom"/>
</dbReference>
<feature type="domain" description="UVR" evidence="8">
    <location>
        <begin position="204"/>
        <end position="239"/>
    </location>
</feature>
<comment type="similarity">
    <text evidence="7">Belongs to the UvrC family.</text>
</comment>
<evidence type="ECO:0000256" key="5">
    <source>
        <dbReference type="ARBA" id="ARBA00023204"/>
    </source>
</evidence>
<dbReference type="InterPro" id="IPR001943">
    <property type="entry name" value="UVR_dom"/>
</dbReference>
<dbReference type="PANTHER" id="PTHR30562">
    <property type="entry name" value="UVRC/OXIDOREDUCTASE"/>
    <property type="match status" value="1"/>
</dbReference>
<feature type="domain" description="GIY-YIG" evidence="9">
    <location>
        <begin position="17"/>
        <end position="95"/>
    </location>
</feature>
<keyword evidence="12" id="KW-1185">Reference proteome</keyword>
<dbReference type="Pfam" id="PF14520">
    <property type="entry name" value="HHH_5"/>
    <property type="match status" value="1"/>
</dbReference>
<dbReference type="InterPro" id="IPR036876">
    <property type="entry name" value="UVR_dom_sf"/>
</dbReference>
<dbReference type="Gene3D" id="1.10.150.20">
    <property type="entry name" value="5' to 3' exonuclease, C-terminal subdomain"/>
    <property type="match status" value="1"/>
</dbReference>
<accession>A0ABQ2WPL8</accession>
<dbReference type="PROSITE" id="PS50151">
    <property type="entry name" value="UVR"/>
    <property type="match status" value="1"/>
</dbReference>
<gene>
    <name evidence="7 11" type="primary">uvrC</name>
    <name evidence="11" type="ORF">GCM10008111_24090</name>
</gene>
<dbReference type="Pfam" id="PF08459">
    <property type="entry name" value="UvrC_RNaseH_dom"/>
    <property type="match status" value="1"/>
</dbReference>
<dbReference type="PROSITE" id="PS50164">
    <property type="entry name" value="GIY_YIG"/>
    <property type="match status" value="1"/>
</dbReference>
<evidence type="ECO:0000256" key="3">
    <source>
        <dbReference type="ARBA" id="ARBA00022769"/>
    </source>
</evidence>
<evidence type="ECO:0000259" key="10">
    <source>
        <dbReference type="PROSITE" id="PS50165"/>
    </source>
</evidence>
<dbReference type="CDD" id="cd10434">
    <property type="entry name" value="GIY-YIG_UvrC_Cho"/>
    <property type="match status" value="1"/>
</dbReference>
<comment type="function">
    <text evidence="7">The UvrABC repair system catalyzes the recognition and processing of DNA lesions. UvrC both incises the 5' and 3' sides of the lesion. The N-terminal half is responsible for the 3' incision and the C-terminal half is responsible for the 5' incision.</text>
</comment>
<dbReference type="InterPro" id="IPR010994">
    <property type="entry name" value="RuvA_2-like"/>
</dbReference>
<keyword evidence="2 7" id="KW-0227">DNA damage</keyword>
<dbReference type="SMART" id="SM00278">
    <property type="entry name" value="HhH1"/>
    <property type="match status" value="2"/>
</dbReference>
<dbReference type="PROSITE" id="PS50165">
    <property type="entry name" value="UVRC"/>
    <property type="match status" value="1"/>
</dbReference>
<protein>
    <recommendedName>
        <fullName evidence="7">UvrABC system protein C</fullName>
        <shortName evidence="7">Protein UvrC</shortName>
    </recommendedName>
    <alternativeName>
        <fullName evidence="7">Excinuclease ABC subunit C</fullName>
    </alternativeName>
</protein>
<dbReference type="NCBIfam" id="TIGR00194">
    <property type="entry name" value="uvrC"/>
    <property type="match status" value="1"/>
</dbReference>
<comment type="subunit">
    <text evidence="7">Interacts with UvrB in an incision complex.</text>
</comment>
<evidence type="ECO:0000256" key="6">
    <source>
        <dbReference type="ARBA" id="ARBA00023236"/>
    </source>
</evidence>
<keyword evidence="6 7" id="KW-0742">SOS response</keyword>
<evidence type="ECO:0000256" key="1">
    <source>
        <dbReference type="ARBA" id="ARBA00022490"/>
    </source>
</evidence>
<dbReference type="InterPro" id="IPR035901">
    <property type="entry name" value="GIY-YIG_endonuc_sf"/>
</dbReference>
<evidence type="ECO:0000259" key="9">
    <source>
        <dbReference type="PROSITE" id="PS50164"/>
    </source>
</evidence>
<evidence type="ECO:0000259" key="8">
    <source>
        <dbReference type="PROSITE" id="PS50151"/>
    </source>
</evidence>
<proteinExistence type="inferred from homology"/>
<dbReference type="InterPro" id="IPR050066">
    <property type="entry name" value="UvrABC_protein_C"/>
</dbReference>
<evidence type="ECO:0000256" key="7">
    <source>
        <dbReference type="HAMAP-Rule" id="MF_00203"/>
    </source>
</evidence>
<dbReference type="InterPro" id="IPR000305">
    <property type="entry name" value="GIY-YIG_endonuc"/>
</dbReference>
<comment type="subcellular location">
    <subcellularLocation>
        <location evidence="7">Cytoplasm</location>
    </subcellularLocation>
</comment>
<keyword evidence="5 7" id="KW-0234">DNA repair</keyword>
<dbReference type="InterPro" id="IPR003583">
    <property type="entry name" value="Hlx-hairpin-Hlx_DNA-bd_motif"/>
</dbReference>
<dbReference type="PANTHER" id="PTHR30562:SF1">
    <property type="entry name" value="UVRABC SYSTEM PROTEIN C"/>
    <property type="match status" value="1"/>
</dbReference>
<name>A0ABQ2WPL8_9ALTE</name>
<dbReference type="Gene3D" id="3.40.1440.10">
    <property type="entry name" value="GIY-YIG endonuclease"/>
    <property type="match status" value="1"/>
</dbReference>
<evidence type="ECO:0000313" key="11">
    <source>
        <dbReference type="EMBL" id="GGW67271.1"/>
    </source>
</evidence>
<organism evidence="11 12">
    <name type="scientific">Alishewanella tabrizica</name>
    <dbReference type="NCBI Taxonomy" id="671278"/>
    <lineage>
        <taxon>Bacteria</taxon>
        <taxon>Pseudomonadati</taxon>
        <taxon>Pseudomonadota</taxon>
        <taxon>Gammaproteobacteria</taxon>
        <taxon>Alteromonadales</taxon>
        <taxon>Alteromonadaceae</taxon>
        <taxon>Alishewanella</taxon>
    </lineage>
</organism>
<dbReference type="InterPro" id="IPR038476">
    <property type="entry name" value="UvrC_RNase_H_dom_sf"/>
</dbReference>
<comment type="caution">
    <text evidence="11">The sequence shown here is derived from an EMBL/GenBank/DDBJ whole genome shotgun (WGS) entry which is preliminary data.</text>
</comment>